<feature type="domain" description="Guanylate cyclase" evidence="1">
    <location>
        <begin position="56"/>
        <end position="190"/>
    </location>
</feature>
<protein>
    <recommendedName>
        <fullName evidence="1">Guanylate cyclase domain-containing protein</fullName>
    </recommendedName>
</protein>
<reference evidence="2 3" key="1">
    <citation type="submission" date="2019-10" db="EMBL/GenBank/DDBJ databases">
        <title>Rudanella paleaurantiibacter sp. nov., isolated from sludge.</title>
        <authorList>
            <person name="Xu S.Q."/>
        </authorList>
    </citation>
    <scope>NUCLEOTIDE SEQUENCE [LARGE SCALE GENOMIC DNA]</scope>
    <source>
        <strain evidence="2 3">HX-22-17</strain>
    </source>
</reference>
<evidence type="ECO:0000259" key="1">
    <source>
        <dbReference type="PROSITE" id="PS50125"/>
    </source>
</evidence>
<dbReference type="GO" id="GO:0004016">
    <property type="term" value="F:adenylate cyclase activity"/>
    <property type="evidence" value="ECO:0007669"/>
    <property type="project" value="UniProtKB-ARBA"/>
</dbReference>
<dbReference type="InterPro" id="IPR050697">
    <property type="entry name" value="Adenylyl/Guanylyl_Cyclase_3/4"/>
</dbReference>
<proteinExistence type="predicted"/>
<dbReference type="PROSITE" id="PS50125">
    <property type="entry name" value="GUANYLATE_CYCLASE_2"/>
    <property type="match status" value="1"/>
</dbReference>
<accession>A0A7J5TUS4</accession>
<name>A0A7J5TUS4_9BACT</name>
<evidence type="ECO:0000313" key="3">
    <source>
        <dbReference type="Proteomes" id="UP000488299"/>
    </source>
</evidence>
<dbReference type="Proteomes" id="UP000488299">
    <property type="component" value="Unassembled WGS sequence"/>
</dbReference>
<keyword evidence="3" id="KW-1185">Reference proteome</keyword>
<dbReference type="Gene3D" id="3.30.70.1230">
    <property type="entry name" value="Nucleotide cyclase"/>
    <property type="match status" value="1"/>
</dbReference>
<dbReference type="AlphaFoldDB" id="A0A7J5TUS4"/>
<evidence type="ECO:0000313" key="2">
    <source>
        <dbReference type="EMBL" id="KAB7726473.1"/>
    </source>
</evidence>
<dbReference type="SUPFAM" id="SSF55073">
    <property type="entry name" value="Nucleotide cyclase"/>
    <property type="match status" value="1"/>
</dbReference>
<dbReference type="GO" id="GO:0035556">
    <property type="term" value="P:intracellular signal transduction"/>
    <property type="evidence" value="ECO:0007669"/>
    <property type="project" value="InterPro"/>
</dbReference>
<dbReference type="InterPro" id="IPR001054">
    <property type="entry name" value="A/G_cyclase"/>
</dbReference>
<dbReference type="InterPro" id="IPR029787">
    <property type="entry name" value="Nucleotide_cyclase"/>
</dbReference>
<dbReference type="EMBL" id="WELI01000015">
    <property type="protein sequence ID" value="KAB7726473.1"/>
    <property type="molecule type" value="Genomic_DNA"/>
</dbReference>
<dbReference type="PANTHER" id="PTHR43081:SF1">
    <property type="entry name" value="ADENYLATE CYCLASE, TERMINAL-DIFFERENTIATION SPECIFIC"/>
    <property type="match status" value="1"/>
</dbReference>
<gene>
    <name evidence="2" type="ORF">F5984_24450</name>
</gene>
<dbReference type="Pfam" id="PF00211">
    <property type="entry name" value="Guanylate_cyc"/>
    <property type="match status" value="1"/>
</dbReference>
<sequence length="332" mass="37270">MSAKDAVIEISSDVADIINTGFQFTVSNTKSVPSFDDDDLTFEYGETKRAKQIETCVLYIDIRNSTQISLTHKHHPEFLGRLYVAFTKGMMKAAEYHGGRVRNIIGDRIMVVFPKEACFTSAVHCAITMNMVAQDINRQFPTITFKCGIGIDYGQMLVLKTGLYRRGEERNSTRNLVWLGQPANIASKLTDLANKDIKESKVKVAYKAIQSFLGRGLLGYGYTSPTLGKLLQSPKPIPEKVEKEFTTDEFVRNLWWSDAYSKLNHLPGELESFGILEIKTTTKSILITESVYNGYKAHNTGANDIIKGWWTPQQVKIPNFSGKVYGASLVWV</sequence>
<dbReference type="PANTHER" id="PTHR43081">
    <property type="entry name" value="ADENYLATE CYCLASE, TERMINAL-DIFFERENTIATION SPECIFIC-RELATED"/>
    <property type="match status" value="1"/>
</dbReference>
<comment type="caution">
    <text evidence="2">The sequence shown here is derived from an EMBL/GenBank/DDBJ whole genome shotgun (WGS) entry which is preliminary data.</text>
</comment>
<dbReference type="GO" id="GO:0009190">
    <property type="term" value="P:cyclic nucleotide biosynthetic process"/>
    <property type="evidence" value="ECO:0007669"/>
    <property type="project" value="InterPro"/>
</dbReference>
<dbReference type="CDD" id="cd07302">
    <property type="entry name" value="CHD"/>
    <property type="match status" value="1"/>
</dbReference>
<dbReference type="RefSeq" id="WP_019990932.1">
    <property type="nucleotide sequence ID" value="NZ_WELI01000015.1"/>
</dbReference>
<organism evidence="2 3">
    <name type="scientific">Rudanella paleaurantiibacter</name>
    <dbReference type="NCBI Taxonomy" id="2614655"/>
    <lineage>
        <taxon>Bacteria</taxon>
        <taxon>Pseudomonadati</taxon>
        <taxon>Bacteroidota</taxon>
        <taxon>Cytophagia</taxon>
        <taxon>Cytophagales</taxon>
        <taxon>Cytophagaceae</taxon>
        <taxon>Rudanella</taxon>
    </lineage>
</organism>